<protein>
    <submittedName>
        <fullName evidence="1">Uncharacterized protein</fullName>
    </submittedName>
</protein>
<reference evidence="1 2" key="1">
    <citation type="submission" date="2018-06" db="EMBL/GenBank/DDBJ databases">
        <authorList>
            <consortium name="Pathogen Informatics"/>
            <person name="Doyle S."/>
        </authorList>
    </citation>
    <scope>NUCLEOTIDE SEQUENCE [LARGE SCALE GENOMIC DNA]</scope>
    <source>
        <strain evidence="1 2">NCTC4824</strain>
    </source>
</reference>
<evidence type="ECO:0000313" key="2">
    <source>
        <dbReference type="Proteomes" id="UP000249134"/>
    </source>
</evidence>
<dbReference type="KEGG" id="blen:NCTC4824_03795"/>
<keyword evidence="2" id="KW-1185">Reference proteome</keyword>
<dbReference type="STRING" id="1348624.GCA_001591545_03138"/>
<dbReference type="EMBL" id="LS483476">
    <property type="protein sequence ID" value="SQI62813.1"/>
    <property type="molecule type" value="Genomic_DNA"/>
</dbReference>
<dbReference type="AlphaFoldDB" id="A0A2X4WIE6"/>
<organism evidence="1 2">
    <name type="scientific">Lederbergia lenta</name>
    <name type="common">Bacillus lentus</name>
    <dbReference type="NCBI Taxonomy" id="1467"/>
    <lineage>
        <taxon>Bacteria</taxon>
        <taxon>Bacillati</taxon>
        <taxon>Bacillota</taxon>
        <taxon>Bacilli</taxon>
        <taxon>Bacillales</taxon>
        <taxon>Bacillaceae</taxon>
        <taxon>Lederbergia</taxon>
    </lineage>
</organism>
<name>A0A2X4WIE6_LEDLE</name>
<dbReference type="Proteomes" id="UP000249134">
    <property type="component" value="Chromosome 1"/>
</dbReference>
<dbReference type="RefSeq" id="WP_326255442.1">
    <property type="nucleotide sequence ID" value="NZ_CBCSGM010000004.1"/>
</dbReference>
<gene>
    <name evidence="1" type="ORF">NCTC4824_03795</name>
</gene>
<evidence type="ECO:0000313" key="1">
    <source>
        <dbReference type="EMBL" id="SQI62813.1"/>
    </source>
</evidence>
<sequence>MYNSNEVPVDGHAYWIKHKELDIEIFFNVYQTYTWVSASYYFWDEESIVGIGTHDIKEAGVKASLKKATKVAINELLQELDEQGISVWQSKNPCTDQKAMFVFIAPEKKRN</sequence>
<accession>A0A2X4WIE6</accession>
<proteinExistence type="predicted"/>